<evidence type="ECO:0000256" key="1">
    <source>
        <dbReference type="ARBA" id="ARBA00004141"/>
    </source>
</evidence>
<keyword evidence="3" id="KW-0633">Potassium transport</keyword>
<evidence type="ECO:0000256" key="2">
    <source>
        <dbReference type="ARBA" id="ARBA00022448"/>
    </source>
</evidence>
<gene>
    <name evidence="14" type="ORF">KIW84_054365</name>
</gene>
<feature type="transmembrane region" description="Helical" evidence="10">
    <location>
        <begin position="332"/>
        <end position="363"/>
    </location>
</feature>
<dbReference type="Pfam" id="PF00999">
    <property type="entry name" value="Na_H_Exchanger"/>
    <property type="match status" value="1"/>
</dbReference>
<comment type="caution">
    <text evidence="14">The sequence shown here is derived from an EMBL/GenBank/DDBJ whole genome shotgun (WGS) entry which is preliminary data.</text>
</comment>
<dbReference type="PANTHER" id="PTHR32468">
    <property type="entry name" value="CATION/H + ANTIPORTER"/>
    <property type="match status" value="1"/>
</dbReference>
<keyword evidence="8 10" id="KW-0472">Membrane</keyword>
<evidence type="ECO:0000256" key="6">
    <source>
        <dbReference type="ARBA" id="ARBA00022989"/>
    </source>
</evidence>
<dbReference type="InterPro" id="IPR057290">
    <property type="entry name" value="CHX17_C"/>
</dbReference>
<dbReference type="Pfam" id="PF23259">
    <property type="entry name" value="CHX17_C"/>
    <property type="match status" value="1"/>
</dbReference>
<evidence type="ECO:0000256" key="3">
    <source>
        <dbReference type="ARBA" id="ARBA00022538"/>
    </source>
</evidence>
<evidence type="ECO:0000256" key="4">
    <source>
        <dbReference type="ARBA" id="ARBA00022692"/>
    </source>
</evidence>
<keyword evidence="7" id="KW-0406">Ion transport</keyword>
<dbReference type="GO" id="GO:0012505">
    <property type="term" value="C:endomembrane system"/>
    <property type="evidence" value="ECO:0007669"/>
    <property type="project" value="TreeGrafter"/>
</dbReference>
<feature type="domain" description="Cation/H(+) antiporter central" evidence="12">
    <location>
        <begin position="583"/>
        <end position="668"/>
    </location>
</feature>
<dbReference type="GO" id="GO:1902600">
    <property type="term" value="P:proton transmembrane transport"/>
    <property type="evidence" value="ECO:0007669"/>
    <property type="project" value="InterPro"/>
</dbReference>
<feature type="transmembrane region" description="Helical" evidence="10">
    <location>
        <begin position="474"/>
        <end position="497"/>
    </location>
</feature>
<feature type="transmembrane region" description="Helical" evidence="10">
    <location>
        <begin position="161"/>
        <end position="181"/>
    </location>
</feature>
<protein>
    <recommendedName>
        <fullName evidence="16">Cation/H+ exchanger domain-containing protein</fullName>
    </recommendedName>
</protein>
<dbReference type="EMBL" id="JAMSHJ010000005">
    <property type="protein sequence ID" value="KAI5408488.1"/>
    <property type="molecule type" value="Genomic_DNA"/>
</dbReference>
<feature type="transmembrane region" description="Helical" evidence="10">
    <location>
        <begin position="295"/>
        <end position="320"/>
    </location>
</feature>
<keyword evidence="5" id="KW-0630">Potassium</keyword>
<comment type="similarity">
    <text evidence="9">Belongs to the monovalent cation:proton antiporter 2 (CPA2) transporter (TC 2.A.37) family. CHX (TC 2.A.37.4) subfamily.</text>
</comment>
<evidence type="ECO:0000256" key="5">
    <source>
        <dbReference type="ARBA" id="ARBA00022958"/>
    </source>
</evidence>
<feature type="domain" description="Cation/H(+) antiporter C-terminal" evidence="13">
    <location>
        <begin position="685"/>
        <end position="828"/>
    </location>
</feature>
<accession>A0A9D5AHC9</accession>
<evidence type="ECO:0000259" key="12">
    <source>
        <dbReference type="Pfam" id="PF23256"/>
    </source>
</evidence>
<reference evidence="14 15" key="1">
    <citation type="journal article" date="2022" name="Nat. Genet.">
        <title>Improved pea reference genome and pan-genome highlight genomic features and evolutionary characteristics.</title>
        <authorList>
            <person name="Yang T."/>
            <person name="Liu R."/>
            <person name="Luo Y."/>
            <person name="Hu S."/>
            <person name="Wang D."/>
            <person name="Wang C."/>
            <person name="Pandey M.K."/>
            <person name="Ge S."/>
            <person name="Xu Q."/>
            <person name="Li N."/>
            <person name="Li G."/>
            <person name="Huang Y."/>
            <person name="Saxena R.K."/>
            <person name="Ji Y."/>
            <person name="Li M."/>
            <person name="Yan X."/>
            <person name="He Y."/>
            <person name="Liu Y."/>
            <person name="Wang X."/>
            <person name="Xiang C."/>
            <person name="Varshney R.K."/>
            <person name="Ding H."/>
            <person name="Gao S."/>
            <person name="Zong X."/>
        </authorList>
    </citation>
    <scope>NUCLEOTIDE SEQUENCE [LARGE SCALE GENOMIC DNA]</scope>
    <source>
        <strain evidence="14 15">cv. Zhongwan 6</strain>
    </source>
</reference>
<keyword evidence="2" id="KW-0813">Transport</keyword>
<sequence>MFRVKAIVTYKREPITLSLCHPSTHDHHSLPNGFLFFPLFLPSKSLNHSLLVPSMDSDKDNPMPDGTESQFGGSFVCHAVNRINSRGYWFGENPLAFAVPLFLIQVFIIFIFTRFSYLILKPFGQPSFVSQILGGVTLGPSILGHYSAFTNNFFPVRGRNVLDTLAFFGFMIFIFLLGVKIDPTIIFRSGKRTFAIGILCFFVPYTLSGLLAVFINHFASLDHDISKGLSTVVEIQCITAFPVISCFLTELHILNSEIGRLAASSSLVCDVCFSLVMMLKFAAKLTSAKSIGVTIGSFFSSVLLVFFIVFVVHPAALYAINHTPEGKPVQEIYITGTLITLIFCGFIGEVIGLDAIVVSFMVGLAIPDGPPLGAALVDKLECFVSVVLLPLLFAIVGMRTDVFAIQKMKNLGIVELIICVAFFGKILGALLPLLFYRMPFRDAISLSLIMNCKGTVELALLMNMKLKNLLDDELFAILVLSLVLVTGIVSPVVKALYDPSRRFLAYKRRTILHHPSEEEFRILACIHKEDNVLAVLNLLAASNPTERNHIDLVVLQLVKLVGRAASVLVSHKPRDKPGEKIFIPFTKFEDAYKGKVTLHCYKGISPYATMHNDVCYLALEKRITFIIIPFHKQWIIGGMAESSFAFKQLNKNVLEKAPCSVGVLIDRGNQKKFWCGYMNESTYLVAVLFFGGADDREALAYAKRMLDQPNVNITLFHFSSSKNDVVGGTDRSKKLDTQILSEFRLSGFRNDRVSYKEEVVTNGRDVLSVIEYMESYYDLVMVGRRHEDSQLMSELKKWKHGELGTVGEILASLNIGAKTSILVVQQQTKFWGSRDPEESTHLRRVNI</sequence>
<dbReference type="PANTHER" id="PTHR32468:SF164">
    <property type="entry name" value="OS05G0485000 PROTEIN"/>
    <property type="match status" value="1"/>
</dbReference>
<dbReference type="Proteomes" id="UP001058974">
    <property type="component" value="Chromosome 5"/>
</dbReference>
<dbReference type="InterPro" id="IPR050794">
    <property type="entry name" value="CPA2_transporter"/>
</dbReference>
<dbReference type="Gene3D" id="1.20.1530.20">
    <property type="match status" value="1"/>
</dbReference>
<keyword evidence="6 10" id="KW-1133">Transmembrane helix</keyword>
<dbReference type="GO" id="GO:0015297">
    <property type="term" value="F:antiporter activity"/>
    <property type="evidence" value="ECO:0007669"/>
    <property type="project" value="InterPro"/>
</dbReference>
<feature type="transmembrane region" description="Helical" evidence="10">
    <location>
        <begin position="193"/>
        <end position="216"/>
    </location>
</feature>
<dbReference type="InterPro" id="IPR006153">
    <property type="entry name" value="Cation/H_exchanger_TM"/>
</dbReference>
<feature type="transmembrane region" description="Helical" evidence="10">
    <location>
        <begin position="228"/>
        <end position="249"/>
    </location>
</feature>
<evidence type="ECO:0000256" key="7">
    <source>
        <dbReference type="ARBA" id="ARBA00023065"/>
    </source>
</evidence>
<evidence type="ECO:0000259" key="13">
    <source>
        <dbReference type="Pfam" id="PF23259"/>
    </source>
</evidence>
<evidence type="ECO:0000256" key="8">
    <source>
        <dbReference type="ARBA" id="ARBA00023136"/>
    </source>
</evidence>
<organism evidence="14 15">
    <name type="scientific">Pisum sativum</name>
    <name type="common">Garden pea</name>
    <name type="synonym">Lathyrus oleraceus</name>
    <dbReference type="NCBI Taxonomy" id="3888"/>
    <lineage>
        <taxon>Eukaryota</taxon>
        <taxon>Viridiplantae</taxon>
        <taxon>Streptophyta</taxon>
        <taxon>Embryophyta</taxon>
        <taxon>Tracheophyta</taxon>
        <taxon>Spermatophyta</taxon>
        <taxon>Magnoliopsida</taxon>
        <taxon>eudicotyledons</taxon>
        <taxon>Gunneridae</taxon>
        <taxon>Pentapetalae</taxon>
        <taxon>rosids</taxon>
        <taxon>fabids</taxon>
        <taxon>Fabales</taxon>
        <taxon>Fabaceae</taxon>
        <taxon>Papilionoideae</taxon>
        <taxon>50 kb inversion clade</taxon>
        <taxon>NPAAA clade</taxon>
        <taxon>Hologalegina</taxon>
        <taxon>IRL clade</taxon>
        <taxon>Fabeae</taxon>
        <taxon>Lathyrus</taxon>
    </lineage>
</organism>
<dbReference type="Pfam" id="PF23256">
    <property type="entry name" value="CHX17_2nd"/>
    <property type="match status" value="1"/>
</dbReference>
<dbReference type="InterPro" id="IPR038770">
    <property type="entry name" value="Na+/solute_symporter_sf"/>
</dbReference>
<dbReference type="GO" id="GO:0016020">
    <property type="term" value="C:membrane"/>
    <property type="evidence" value="ECO:0007669"/>
    <property type="project" value="UniProtKB-SubCell"/>
</dbReference>
<name>A0A9D5AHC9_PEA</name>
<dbReference type="GO" id="GO:0006885">
    <property type="term" value="P:regulation of pH"/>
    <property type="evidence" value="ECO:0007669"/>
    <property type="project" value="TreeGrafter"/>
</dbReference>
<keyword evidence="15" id="KW-1185">Reference proteome</keyword>
<dbReference type="InterPro" id="IPR057291">
    <property type="entry name" value="CHX17_2nd"/>
</dbReference>
<dbReference type="Gramene" id="Psat05G0436500-T1">
    <property type="protein sequence ID" value="KAI5408488.1"/>
    <property type="gene ID" value="KIW84_054365"/>
</dbReference>
<feature type="transmembrane region" description="Helical" evidence="10">
    <location>
        <begin position="416"/>
        <end position="437"/>
    </location>
</feature>
<comment type="subcellular location">
    <subcellularLocation>
        <location evidence="1">Membrane</location>
        <topology evidence="1">Multi-pass membrane protein</topology>
    </subcellularLocation>
</comment>
<evidence type="ECO:0000313" key="14">
    <source>
        <dbReference type="EMBL" id="KAI5408488.1"/>
    </source>
</evidence>
<feature type="transmembrane region" description="Helical" evidence="10">
    <location>
        <begin position="261"/>
        <end position="283"/>
    </location>
</feature>
<dbReference type="AlphaFoldDB" id="A0A9D5AHC9"/>
<evidence type="ECO:0000256" key="10">
    <source>
        <dbReference type="SAM" id="Phobius"/>
    </source>
</evidence>
<evidence type="ECO:0000256" key="9">
    <source>
        <dbReference type="ARBA" id="ARBA00038341"/>
    </source>
</evidence>
<evidence type="ECO:0008006" key="16">
    <source>
        <dbReference type="Google" id="ProtNLM"/>
    </source>
</evidence>
<feature type="transmembrane region" description="Helical" evidence="10">
    <location>
        <begin position="132"/>
        <end position="149"/>
    </location>
</feature>
<evidence type="ECO:0000313" key="15">
    <source>
        <dbReference type="Proteomes" id="UP001058974"/>
    </source>
</evidence>
<feature type="transmembrane region" description="Helical" evidence="10">
    <location>
        <begin position="95"/>
        <end position="120"/>
    </location>
</feature>
<feature type="transmembrane region" description="Helical" evidence="10">
    <location>
        <begin position="383"/>
        <end position="404"/>
    </location>
</feature>
<dbReference type="GO" id="GO:0006813">
    <property type="term" value="P:potassium ion transport"/>
    <property type="evidence" value="ECO:0007669"/>
    <property type="project" value="UniProtKB-KW"/>
</dbReference>
<keyword evidence="4 10" id="KW-0812">Transmembrane</keyword>
<proteinExistence type="inferred from homology"/>
<evidence type="ECO:0000259" key="11">
    <source>
        <dbReference type="Pfam" id="PF00999"/>
    </source>
</evidence>
<feature type="domain" description="Cation/H+ exchanger transmembrane" evidence="11">
    <location>
        <begin position="113"/>
        <end position="494"/>
    </location>
</feature>
<dbReference type="OrthoDB" id="1889525at2759"/>